<evidence type="ECO:0000313" key="3">
    <source>
        <dbReference type="Proteomes" id="UP000198809"/>
    </source>
</evidence>
<dbReference type="AlphaFoldDB" id="A0A1H8I5T6"/>
<name>A0A1H8I5T6_9BACL</name>
<dbReference type="Gene3D" id="3.10.580.10">
    <property type="entry name" value="CBS-domain"/>
    <property type="match status" value="1"/>
</dbReference>
<keyword evidence="4" id="KW-1185">Reference proteome</keyword>
<dbReference type="STRING" id="1333845.SAMN04487895_10271"/>
<dbReference type="EMBL" id="FODH01000002">
    <property type="protein sequence ID" value="SEN63446.1"/>
    <property type="molecule type" value="Genomic_DNA"/>
</dbReference>
<gene>
    <name evidence="1" type="ORF">KP014_00755</name>
    <name evidence="2" type="ORF">SAMN04487895_10271</name>
</gene>
<reference evidence="2 3" key="1">
    <citation type="submission" date="2016-10" db="EMBL/GenBank/DDBJ databases">
        <authorList>
            <person name="de Groot N.N."/>
        </authorList>
    </citation>
    <scope>NUCLEOTIDE SEQUENCE [LARGE SCALE GENOMIC DNA]</scope>
    <source>
        <strain evidence="2 3">CGMCC 1.10238</strain>
    </source>
</reference>
<dbReference type="InterPro" id="IPR046342">
    <property type="entry name" value="CBS_dom_sf"/>
</dbReference>
<dbReference type="EMBL" id="CP076607">
    <property type="protein sequence ID" value="QWU15850.1"/>
    <property type="molecule type" value="Genomic_DNA"/>
</dbReference>
<dbReference type="SUPFAM" id="SSF54631">
    <property type="entry name" value="CBS-domain pair"/>
    <property type="match status" value="1"/>
</dbReference>
<dbReference type="Proteomes" id="UP000683429">
    <property type="component" value="Chromosome"/>
</dbReference>
<evidence type="ECO:0000313" key="4">
    <source>
        <dbReference type="Proteomes" id="UP000683429"/>
    </source>
</evidence>
<organism evidence="2 3">
    <name type="scientific">Paenibacillus sophorae</name>
    <dbReference type="NCBI Taxonomy" id="1333845"/>
    <lineage>
        <taxon>Bacteria</taxon>
        <taxon>Bacillati</taxon>
        <taxon>Bacillota</taxon>
        <taxon>Bacilli</taxon>
        <taxon>Bacillales</taxon>
        <taxon>Paenibacillaceae</taxon>
        <taxon>Paenibacillus</taxon>
    </lineage>
</organism>
<evidence type="ECO:0008006" key="5">
    <source>
        <dbReference type="Google" id="ProtNLM"/>
    </source>
</evidence>
<sequence length="138" mass="15247">MTTTAISTDLKLADLMRPAPIVYDHHTCRQALRLMFEHPESKCLVLCNPADEPVGLLMSEKFFLKATGRYGMDTFYREPAMKLAHKDPLIVDIAAAPHTVLAMAMDRHPMQQNDCIIVTDCGKLAGAVYVSDLLAGQS</sequence>
<evidence type="ECO:0000313" key="2">
    <source>
        <dbReference type="EMBL" id="SEN63446.1"/>
    </source>
</evidence>
<dbReference type="RefSeq" id="WP_036597269.1">
    <property type="nucleotide sequence ID" value="NZ_CP076607.1"/>
</dbReference>
<dbReference type="Proteomes" id="UP000198809">
    <property type="component" value="Unassembled WGS sequence"/>
</dbReference>
<reference evidence="1 4" key="2">
    <citation type="submission" date="2021-06" db="EMBL/GenBank/DDBJ databases">
        <title>Whole genome sequence of Paenibacillus sophorae DSM23020 for comparative genomics.</title>
        <authorList>
            <person name="Kim M.-J."/>
            <person name="Lee G."/>
            <person name="Shin J.-H."/>
        </authorList>
    </citation>
    <scope>NUCLEOTIDE SEQUENCE [LARGE SCALE GENOMIC DNA]</scope>
    <source>
        <strain evidence="1 4">DSM 23020</strain>
    </source>
</reference>
<accession>A0A1H8I5T6</accession>
<proteinExistence type="predicted"/>
<protein>
    <recommendedName>
        <fullName evidence="5">CBS domain-containing protein</fullName>
    </recommendedName>
</protein>
<evidence type="ECO:0000313" key="1">
    <source>
        <dbReference type="EMBL" id="QWU15850.1"/>
    </source>
</evidence>
<dbReference type="OrthoDB" id="9816519at2"/>